<evidence type="ECO:0008006" key="3">
    <source>
        <dbReference type="Google" id="ProtNLM"/>
    </source>
</evidence>
<accession>F0ZZC6</accession>
<dbReference type="KEGG" id="dpp:DICPUDRAFT_83375"/>
<name>F0ZZC6_DICPU</name>
<sequence>MNSKSINLKKRIRDEYNQNHGDALLTSQNNIIKFDSKKKECINEGDCIPIEYYENDISNNDFKNKIIIIPFCNEFYSSFNNLKKIIQKNGCEITRICNFNSNNLKNHIIILPNYNINNNIFFNLNSNNKVYIESNFIKKYHNFLI</sequence>
<reference evidence="2" key="1">
    <citation type="journal article" date="2011" name="Genome Biol.">
        <title>Comparative genomics of the social amoebae Dictyostelium discoideum and Dictyostelium purpureum.</title>
        <authorList>
            <consortium name="US DOE Joint Genome Institute (JGI-PGF)"/>
            <person name="Sucgang R."/>
            <person name="Kuo A."/>
            <person name="Tian X."/>
            <person name="Salerno W."/>
            <person name="Parikh A."/>
            <person name="Feasley C.L."/>
            <person name="Dalin E."/>
            <person name="Tu H."/>
            <person name="Huang E."/>
            <person name="Barry K."/>
            <person name="Lindquist E."/>
            <person name="Shapiro H."/>
            <person name="Bruce D."/>
            <person name="Schmutz J."/>
            <person name="Salamov A."/>
            <person name="Fey P."/>
            <person name="Gaudet P."/>
            <person name="Anjard C."/>
            <person name="Babu M.M."/>
            <person name="Basu S."/>
            <person name="Bushmanova Y."/>
            <person name="van der Wel H."/>
            <person name="Katoh-Kurasawa M."/>
            <person name="Dinh C."/>
            <person name="Coutinho P.M."/>
            <person name="Saito T."/>
            <person name="Elias M."/>
            <person name="Schaap P."/>
            <person name="Kay R.R."/>
            <person name="Henrissat B."/>
            <person name="Eichinger L."/>
            <person name="Rivero F."/>
            <person name="Putnam N.H."/>
            <person name="West C.M."/>
            <person name="Loomis W.F."/>
            <person name="Chisholm R.L."/>
            <person name="Shaulsky G."/>
            <person name="Strassmann J.E."/>
            <person name="Queller D.C."/>
            <person name="Kuspa A."/>
            <person name="Grigoriev I.V."/>
        </authorList>
    </citation>
    <scope>NUCLEOTIDE SEQUENCE [LARGE SCALE GENOMIC DNA]</scope>
    <source>
        <strain evidence="2">QSDP1</strain>
    </source>
</reference>
<dbReference type="RefSeq" id="XP_003292771.1">
    <property type="nucleotide sequence ID" value="XM_003292723.1"/>
</dbReference>
<gene>
    <name evidence="1" type="ORF">DICPUDRAFT_83375</name>
</gene>
<keyword evidence="2" id="KW-1185">Reference proteome</keyword>
<protein>
    <recommendedName>
        <fullName evidence="3">BRCT domain-containing protein</fullName>
    </recommendedName>
</protein>
<organism evidence="1 2">
    <name type="scientific">Dictyostelium purpureum</name>
    <name type="common">Slime mold</name>
    <dbReference type="NCBI Taxonomy" id="5786"/>
    <lineage>
        <taxon>Eukaryota</taxon>
        <taxon>Amoebozoa</taxon>
        <taxon>Evosea</taxon>
        <taxon>Eumycetozoa</taxon>
        <taxon>Dictyostelia</taxon>
        <taxon>Dictyosteliales</taxon>
        <taxon>Dictyosteliaceae</taxon>
        <taxon>Dictyostelium</taxon>
    </lineage>
</organism>
<dbReference type="VEuPathDB" id="AmoebaDB:DICPUDRAFT_83375"/>
<evidence type="ECO:0000313" key="1">
    <source>
        <dbReference type="EMBL" id="EGC30708.1"/>
    </source>
</evidence>
<dbReference type="InParanoid" id="F0ZZC6"/>
<dbReference type="EMBL" id="GL871307">
    <property type="protein sequence ID" value="EGC30708.1"/>
    <property type="molecule type" value="Genomic_DNA"/>
</dbReference>
<dbReference type="GeneID" id="10508875"/>
<dbReference type="Proteomes" id="UP000001064">
    <property type="component" value="Unassembled WGS sequence"/>
</dbReference>
<evidence type="ECO:0000313" key="2">
    <source>
        <dbReference type="Proteomes" id="UP000001064"/>
    </source>
</evidence>
<dbReference type="AlphaFoldDB" id="F0ZZC6"/>
<proteinExistence type="predicted"/>